<keyword evidence="3" id="KW-0862">Zinc</keyword>
<sequence>MIGIDLSPQSRHRVSMTDQEEKERRFSIQAIMKDPTLSPHERRKSIQCLMDGRRRSSVIHMSSNVESKRVSIEGDMAIAAAFVASSFAEDEDISRISKKRSSPKLDQETPPSPGNEQFSKRQTSLRESFTTGCGTMEVKNLDYGSACAPSVADPIALARRMEKSRPPCGHYQRNCSIVSPCCGLVFGCRICHNDSPDLPPPFSTSGGNLTHDDGSPDEPEPNSSANMPPHRYSSSSSLDESHHEIDRFGIKEVICRECFTRQSSKTNNCVNCGIQFGEYHCSKCNLWMSNSEEPYHCDQCGFCRVGGRENFTHCNDCGMCIDALLFDEHNCKFGKYMSNCPVCQEDLFSSRMASHEMPCGHAIHWHCFRELTSYDIRCPVCKKTAETPDQMEDMWSVMATEIALQPVPAEMARVVDILCNDCDEKCVNQRWHFLGVQCQSCSSFNTTVEKTIYFGQEAHDFLGPPTNIAEQAHLLPDMVDRNVFAALVGGEEVRSAGMNRGVLSDQFLAAEVMDIVQGASPRSPDTQDEVKD</sequence>
<dbReference type="InterPro" id="IPR001841">
    <property type="entry name" value="Znf_RING"/>
</dbReference>
<keyword evidence="10" id="KW-1185">Reference proteome</keyword>
<evidence type="ECO:0000256" key="4">
    <source>
        <dbReference type="PROSITE-ProRule" id="PRU00601"/>
    </source>
</evidence>
<dbReference type="Proteomes" id="UP001530293">
    <property type="component" value="Unassembled WGS sequence"/>
</dbReference>
<keyword evidence="2 4" id="KW-0863">Zinc-finger</keyword>
<evidence type="ECO:0000259" key="6">
    <source>
        <dbReference type="PROSITE" id="PS50089"/>
    </source>
</evidence>
<dbReference type="EMBL" id="JALLBG020000143">
    <property type="protein sequence ID" value="KAL3762031.1"/>
    <property type="molecule type" value="Genomic_DNA"/>
</dbReference>
<gene>
    <name evidence="9" type="ORF">ACHAWU_002127</name>
</gene>
<dbReference type="PANTHER" id="PTHR21319:SF53">
    <property type="entry name" value="RING FINGER AND CHY ZINC FINGER DOMAIN-CONTAINING PROTEIN 1"/>
    <property type="match status" value="1"/>
</dbReference>
<feature type="region of interest" description="Disordered" evidence="5">
    <location>
        <begin position="1"/>
        <end position="22"/>
    </location>
</feature>
<keyword evidence="1" id="KW-0479">Metal-binding</keyword>
<dbReference type="SUPFAM" id="SSF57850">
    <property type="entry name" value="RING/U-box"/>
    <property type="match status" value="1"/>
</dbReference>
<evidence type="ECO:0000256" key="2">
    <source>
        <dbReference type="ARBA" id="ARBA00022771"/>
    </source>
</evidence>
<protein>
    <submittedName>
        <fullName evidence="9">Uncharacterized protein</fullName>
    </submittedName>
</protein>
<dbReference type="InterPro" id="IPR037274">
    <property type="entry name" value="Znf_CHY_sf"/>
</dbReference>
<dbReference type="InterPro" id="IPR017921">
    <property type="entry name" value="Znf_CTCHY"/>
</dbReference>
<reference evidence="9 10" key="1">
    <citation type="submission" date="2024-10" db="EMBL/GenBank/DDBJ databases">
        <title>Updated reference genomes for cyclostephanoid diatoms.</title>
        <authorList>
            <person name="Roberts W.R."/>
            <person name="Alverson A.J."/>
        </authorList>
    </citation>
    <scope>NUCLEOTIDE SEQUENCE [LARGE SCALE GENOMIC DNA]</scope>
    <source>
        <strain evidence="9 10">AJA232-27</strain>
    </source>
</reference>
<organism evidence="9 10">
    <name type="scientific">Discostella pseudostelligera</name>
    <dbReference type="NCBI Taxonomy" id="259834"/>
    <lineage>
        <taxon>Eukaryota</taxon>
        <taxon>Sar</taxon>
        <taxon>Stramenopiles</taxon>
        <taxon>Ochrophyta</taxon>
        <taxon>Bacillariophyta</taxon>
        <taxon>Coscinodiscophyceae</taxon>
        <taxon>Thalassiosirophycidae</taxon>
        <taxon>Stephanodiscales</taxon>
        <taxon>Stephanodiscaceae</taxon>
        <taxon>Discostella</taxon>
    </lineage>
</organism>
<dbReference type="SMART" id="SM00184">
    <property type="entry name" value="RING"/>
    <property type="match status" value="1"/>
</dbReference>
<feature type="compositionally biased region" description="Polar residues" evidence="5">
    <location>
        <begin position="114"/>
        <end position="125"/>
    </location>
</feature>
<dbReference type="SUPFAM" id="SSF161245">
    <property type="entry name" value="Zinc hairpin stack"/>
    <property type="match status" value="1"/>
</dbReference>
<dbReference type="GO" id="GO:0008270">
    <property type="term" value="F:zinc ion binding"/>
    <property type="evidence" value="ECO:0007669"/>
    <property type="project" value="UniProtKB-KW"/>
</dbReference>
<dbReference type="Pfam" id="PF13639">
    <property type="entry name" value="zf-RING_2"/>
    <property type="match status" value="1"/>
</dbReference>
<evidence type="ECO:0000256" key="3">
    <source>
        <dbReference type="ARBA" id="ARBA00022833"/>
    </source>
</evidence>
<dbReference type="Pfam" id="PF05495">
    <property type="entry name" value="zf-CHY"/>
    <property type="match status" value="1"/>
</dbReference>
<feature type="region of interest" description="Disordered" evidence="5">
    <location>
        <begin position="202"/>
        <end position="240"/>
    </location>
</feature>
<evidence type="ECO:0000259" key="8">
    <source>
        <dbReference type="PROSITE" id="PS51270"/>
    </source>
</evidence>
<dbReference type="Gene3D" id="2.20.28.10">
    <property type="match status" value="1"/>
</dbReference>
<feature type="domain" description="CTCHY-type" evidence="8">
    <location>
        <begin position="276"/>
        <end position="339"/>
    </location>
</feature>
<evidence type="ECO:0000313" key="9">
    <source>
        <dbReference type="EMBL" id="KAL3762031.1"/>
    </source>
</evidence>
<dbReference type="InterPro" id="IPR037275">
    <property type="entry name" value="Znf_CTCHY_sf"/>
</dbReference>
<dbReference type="InterPro" id="IPR008913">
    <property type="entry name" value="Znf_CHY"/>
</dbReference>
<dbReference type="PROSITE" id="PS50089">
    <property type="entry name" value="ZF_RING_2"/>
    <property type="match status" value="1"/>
</dbReference>
<dbReference type="InterPro" id="IPR039512">
    <property type="entry name" value="RCHY1_zinc-ribbon"/>
</dbReference>
<evidence type="ECO:0000313" key="10">
    <source>
        <dbReference type="Proteomes" id="UP001530293"/>
    </source>
</evidence>
<dbReference type="Gene3D" id="3.30.40.10">
    <property type="entry name" value="Zinc/RING finger domain, C3HC4 (zinc finger)"/>
    <property type="match status" value="1"/>
</dbReference>
<dbReference type="CDD" id="cd16464">
    <property type="entry name" value="RING-H2_Pirh2-like"/>
    <property type="match status" value="1"/>
</dbReference>
<proteinExistence type="predicted"/>
<dbReference type="PROSITE" id="PS51270">
    <property type="entry name" value="ZF_CTCHY"/>
    <property type="match status" value="1"/>
</dbReference>
<feature type="domain" description="CHY-type" evidence="7">
    <location>
        <begin position="161"/>
        <end position="274"/>
    </location>
</feature>
<accession>A0ABD3MD88</accession>
<name>A0ABD3MD88_9STRA</name>
<dbReference type="SUPFAM" id="SSF161219">
    <property type="entry name" value="CHY zinc finger-like"/>
    <property type="match status" value="1"/>
</dbReference>
<feature type="domain" description="RING-type" evidence="6">
    <location>
        <begin position="340"/>
        <end position="382"/>
    </location>
</feature>
<dbReference type="PANTHER" id="PTHR21319">
    <property type="entry name" value="RING FINGER AND CHY ZINC FINGER DOMAIN-CONTAINING PROTEIN 1"/>
    <property type="match status" value="1"/>
</dbReference>
<evidence type="ECO:0000256" key="5">
    <source>
        <dbReference type="SAM" id="MobiDB-lite"/>
    </source>
</evidence>
<dbReference type="InterPro" id="IPR013083">
    <property type="entry name" value="Znf_RING/FYVE/PHD"/>
</dbReference>
<feature type="region of interest" description="Disordered" evidence="5">
    <location>
        <begin position="93"/>
        <end position="125"/>
    </location>
</feature>
<dbReference type="AlphaFoldDB" id="A0ABD3MD88"/>
<evidence type="ECO:0000256" key="1">
    <source>
        <dbReference type="ARBA" id="ARBA00022723"/>
    </source>
</evidence>
<dbReference type="Pfam" id="PF14599">
    <property type="entry name" value="zinc_ribbon_6"/>
    <property type="match status" value="1"/>
</dbReference>
<dbReference type="PROSITE" id="PS51266">
    <property type="entry name" value="ZF_CHY"/>
    <property type="match status" value="1"/>
</dbReference>
<comment type="caution">
    <text evidence="9">The sequence shown here is derived from an EMBL/GenBank/DDBJ whole genome shotgun (WGS) entry which is preliminary data.</text>
</comment>
<evidence type="ECO:0000259" key="7">
    <source>
        <dbReference type="PROSITE" id="PS51266"/>
    </source>
</evidence>